<reference evidence="3 4" key="1">
    <citation type="submission" date="2018-07" db="EMBL/GenBank/DDBJ databases">
        <title>Genome analysis of Runella aurantiaca.</title>
        <authorList>
            <person name="Yang X."/>
        </authorList>
    </citation>
    <scope>NUCLEOTIDE SEQUENCE [LARGE SCALE GENOMIC DNA]</scope>
    <source>
        <strain evidence="3 4">YX9</strain>
    </source>
</reference>
<keyword evidence="4" id="KW-1185">Reference proteome</keyword>
<proteinExistence type="predicted"/>
<dbReference type="InterPro" id="IPR039329">
    <property type="entry name" value="SIAE"/>
</dbReference>
<dbReference type="Pfam" id="PF01522">
    <property type="entry name" value="Polysacc_deac_1"/>
    <property type="match status" value="1"/>
</dbReference>
<comment type="caution">
    <text evidence="3">The sequence shown here is derived from an EMBL/GenBank/DDBJ whole genome shotgun (WGS) entry which is preliminary data.</text>
</comment>
<dbReference type="GO" id="GO:0004553">
    <property type="term" value="F:hydrolase activity, hydrolyzing O-glycosyl compounds"/>
    <property type="evidence" value="ECO:0007669"/>
    <property type="project" value="InterPro"/>
</dbReference>
<dbReference type="AlphaFoldDB" id="A0A369I7H0"/>
<sequence>MKPFLIFAFFLGLAVAVQAQIRLPKLISDNMVLQRDQPIKVWGWAAPKEKIVLNFNKKSFKTTTADNGKWEIQLPPQSAGTGYEMILKGQNEISIKNIAFGDVFLCIGQSNMVHQMDIHNITYAKDIETANYPEIRHLFIPTRTNLVGKQNDLGDVVAWKSANPKDVGRFSAVAYFFARHIQEKYKVPIGLINASVGGTPIEAWISESGFQNFPELVNTIAKNKDTASVNRANRPIFANAGPRNVPIDLGMIEKWFSPDSKSQHWRPINIPGYWEDQGLKDLNGTVWYKKEIDIPKNMTETTVKVHLGRIVDADELYINGNKVAQTTYQYPQRRYNLQKGVLKEGKNLFVIKVSNTAGKGGFVPDKPYMIEANGQTLDLKGTWEYKVGEVYRPRNFGFGGGIVAQNQPTALYNAMVAPAENLNLKGVLWYQGESNAGRPAEYEALQVAQINNLRQNFRNPNLPFLFVQLPNFMDYNYLPSESDWAKLREAQLHAALKSSNTALVVAIDLGEWNDIHPDNKKSVGDRLAIAASNLIYGEKIEPSGPVFKQQIIENDRIILEFDHVGKGLSTNDGEKLSDFSVASFDKKFVWADAKIENNKIIVSSSEIKNPKYVRYAWADNPINPNLFNADGLPASPFRTDGEDLDQTKPWKGKKCAVVLTYDDALNVHLDHAVTLLDSLNLKGTFYITGSFPGFKNRLNDWKRAAERGHELGNHTLFHPCDASRPGRGWVNPENDLSKYSLKRITDEIRQTNTLLESVDGKKQRTFAFTCGDTKVGGVEFIEELKKDLAGARAVRARMQKMEEINPYDFDSYMINGETGEQLIKLVKQAQNEGKLLVFLFHGVGGEHSLNVSLPAHRELLMYLKENENEIYVDTMLNLAEHTKALKK</sequence>
<dbReference type="SUPFAM" id="SSF49785">
    <property type="entry name" value="Galactose-binding domain-like"/>
    <property type="match status" value="1"/>
</dbReference>
<dbReference type="PANTHER" id="PTHR22901">
    <property type="entry name" value="SIALATE O-ACETYLESTERASE"/>
    <property type="match status" value="1"/>
</dbReference>
<dbReference type="SUPFAM" id="SSF88713">
    <property type="entry name" value="Glycoside hydrolase/deacetylase"/>
    <property type="match status" value="1"/>
</dbReference>
<dbReference type="GO" id="GO:0001681">
    <property type="term" value="F:sialate O-acetylesterase activity"/>
    <property type="evidence" value="ECO:0007669"/>
    <property type="project" value="InterPro"/>
</dbReference>
<dbReference type="PROSITE" id="PS51677">
    <property type="entry name" value="NODB"/>
    <property type="match status" value="1"/>
</dbReference>
<protein>
    <recommendedName>
        <fullName evidence="2">NodB homology domain-containing protein</fullName>
    </recommendedName>
</protein>
<dbReference type="Gene3D" id="2.60.120.260">
    <property type="entry name" value="Galactose-binding domain-like"/>
    <property type="match status" value="1"/>
</dbReference>
<dbReference type="Pfam" id="PF03629">
    <property type="entry name" value="SASA"/>
    <property type="match status" value="2"/>
</dbReference>
<dbReference type="EMBL" id="QPIW01000039">
    <property type="protein sequence ID" value="RDB02626.1"/>
    <property type="molecule type" value="Genomic_DNA"/>
</dbReference>
<evidence type="ECO:0000313" key="3">
    <source>
        <dbReference type="EMBL" id="RDB02626.1"/>
    </source>
</evidence>
<evidence type="ECO:0000313" key="4">
    <source>
        <dbReference type="Proteomes" id="UP000253141"/>
    </source>
</evidence>
<dbReference type="GO" id="GO:0016810">
    <property type="term" value="F:hydrolase activity, acting on carbon-nitrogen (but not peptide) bonds"/>
    <property type="evidence" value="ECO:0007669"/>
    <property type="project" value="InterPro"/>
</dbReference>
<dbReference type="InterPro" id="IPR005181">
    <property type="entry name" value="SASA"/>
</dbReference>
<dbReference type="Gene3D" id="3.20.20.370">
    <property type="entry name" value="Glycoside hydrolase/deacetylase"/>
    <property type="match status" value="1"/>
</dbReference>
<dbReference type="InterPro" id="IPR036514">
    <property type="entry name" value="SGNH_hydro_sf"/>
</dbReference>
<dbReference type="CDD" id="cd10967">
    <property type="entry name" value="CE4_GLA_like_6s"/>
    <property type="match status" value="1"/>
</dbReference>
<dbReference type="OrthoDB" id="9816001at2"/>
<accession>A0A369I7H0</accession>
<dbReference type="GO" id="GO:0005975">
    <property type="term" value="P:carbohydrate metabolic process"/>
    <property type="evidence" value="ECO:0007669"/>
    <property type="project" value="InterPro"/>
</dbReference>
<evidence type="ECO:0000259" key="2">
    <source>
        <dbReference type="PROSITE" id="PS51677"/>
    </source>
</evidence>
<dbReference type="InterPro" id="IPR008979">
    <property type="entry name" value="Galactose-bd-like_sf"/>
</dbReference>
<dbReference type="RefSeq" id="WP_114464288.1">
    <property type="nucleotide sequence ID" value="NZ_QPIW01000039.1"/>
</dbReference>
<name>A0A369I7H0_9BACT</name>
<evidence type="ECO:0000256" key="1">
    <source>
        <dbReference type="ARBA" id="ARBA00022801"/>
    </source>
</evidence>
<dbReference type="InterPro" id="IPR011330">
    <property type="entry name" value="Glyco_hydro/deAcase_b/a-brl"/>
</dbReference>
<organism evidence="3 4">
    <name type="scientific">Runella aurantiaca</name>
    <dbReference type="NCBI Taxonomy" id="2282308"/>
    <lineage>
        <taxon>Bacteria</taxon>
        <taxon>Pseudomonadati</taxon>
        <taxon>Bacteroidota</taxon>
        <taxon>Cytophagia</taxon>
        <taxon>Cytophagales</taxon>
        <taxon>Spirosomataceae</taxon>
        <taxon>Runella</taxon>
    </lineage>
</organism>
<keyword evidence="1" id="KW-0378">Hydrolase</keyword>
<dbReference type="InterPro" id="IPR002509">
    <property type="entry name" value="NODB_dom"/>
</dbReference>
<dbReference type="Gene3D" id="3.40.50.1110">
    <property type="entry name" value="SGNH hydrolase"/>
    <property type="match status" value="1"/>
</dbReference>
<dbReference type="Proteomes" id="UP000253141">
    <property type="component" value="Unassembled WGS sequence"/>
</dbReference>
<gene>
    <name evidence="3" type="ORF">DVG78_27845</name>
</gene>
<feature type="domain" description="NodB homology" evidence="2">
    <location>
        <begin position="655"/>
        <end position="887"/>
    </location>
</feature>
<dbReference type="PANTHER" id="PTHR22901:SF0">
    <property type="entry name" value="SIALATE O-ACETYLESTERASE"/>
    <property type="match status" value="1"/>
</dbReference>
<dbReference type="SUPFAM" id="SSF52266">
    <property type="entry name" value="SGNH hydrolase"/>
    <property type="match status" value="1"/>
</dbReference>